<protein>
    <submittedName>
        <fullName evidence="1">Uncharacterized protein</fullName>
    </submittedName>
</protein>
<accession>A0ACD3APG6</accession>
<evidence type="ECO:0000313" key="2">
    <source>
        <dbReference type="Proteomes" id="UP000308600"/>
    </source>
</evidence>
<name>A0ACD3APG6_9AGAR</name>
<proteinExistence type="predicted"/>
<evidence type="ECO:0000313" key="1">
    <source>
        <dbReference type="EMBL" id="TFK67159.1"/>
    </source>
</evidence>
<dbReference type="EMBL" id="ML208383">
    <property type="protein sequence ID" value="TFK67159.1"/>
    <property type="molecule type" value="Genomic_DNA"/>
</dbReference>
<dbReference type="Proteomes" id="UP000308600">
    <property type="component" value="Unassembled WGS sequence"/>
</dbReference>
<gene>
    <name evidence="1" type="ORF">BDN72DRAFT_899188</name>
</gene>
<reference evidence="1 2" key="1">
    <citation type="journal article" date="2019" name="Nat. Ecol. Evol.">
        <title>Megaphylogeny resolves global patterns of mushroom evolution.</title>
        <authorList>
            <person name="Varga T."/>
            <person name="Krizsan K."/>
            <person name="Foldi C."/>
            <person name="Dima B."/>
            <person name="Sanchez-Garcia M."/>
            <person name="Sanchez-Ramirez S."/>
            <person name="Szollosi G.J."/>
            <person name="Szarkandi J.G."/>
            <person name="Papp V."/>
            <person name="Albert L."/>
            <person name="Andreopoulos W."/>
            <person name="Angelini C."/>
            <person name="Antonin V."/>
            <person name="Barry K.W."/>
            <person name="Bougher N.L."/>
            <person name="Buchanan P."/>
            <person name="Buyck B."/>
            <person name="Bense V."/>
            <person name="Catcheside P."/>
            <person name="Chovatia M."/>
            <person name="Cooper J."/>
            <person name="Damon W."/>
            <person name="Desjardin D."/>
            <person name="Finy P."/>
            <person name="Geml J."/>
            <person name="Haridas S."/>
            <person name="Hughes K."/>
            <person name="Justo A."/>
            <person name="Karasinski D."/>
            <person name="Kautmanova I."/>
            <person name="Kiss B."/>
            <person name="Kocsube S."/>
            <person name="Kotiranta H."/>
            <person name="LaButti K.M."/>
            <person name="Lechner B.E."/>
            <person name="Liimatainen K."/>
            <person name="Lipzen A."/>
            <person name="Lukacs Z."/>
            <person name="Mihaltcheva S."/>
            <person name="Morgado L.N."/>
            <person name="Niskanen T."/>
            <person name="Noordeloos M.E."/>
            <person name="Ohm R.A."/>
            <person name="Ortiz-Santana B."/>
            <person name="Ovrebo C."/>
            <person name="Racz N."/>
            <person name="Riley R."/>
            <person name="Savchenko A."/>
            <person name="Shiryaev A."/>
            <person name="Soop K."/>
            <person name="Spirin V."/>
            <person name="Szebenyi C."/>
            <person name="Tomsovsky M."/>
            <person name="Tulloss R.E."/>
            <person name="Uehling J."/>
            <person name="Grigoriev I.V."/>
            <person name="Vagvolgyi C."/>
            <person name="Papp T."/>
            <person name="Martin F.M."/>
            <person name="Miettinen O."/>
            <person name="Hibbett D.S."/>
            <person name="Nagy L.G."/>
        </authorList>
    </citation>
    <scope>NUCLEOTIDE SEQUENCE [LARGE SCALE GENOMIC DNA]</scope>
    <source>
        <strain evidence="1 2">NL-1719</strain>
    </source>
</reference>
<organism evidence="1 2">
    <name type="scientific">Pluteus cervinus</name>
    <dbReference type="NCBI Taxonomy" id="181527"/>
    <lineage>
        <taxon>Eukaryota</taxon>
        <taxon>Fungi</taxon>
        <taxon>Dikarya</taxon>
        <taxon>Basidiomycota</taxon>
        <taxon>Agaricomycotina</taxon>
        <taxon>Agaricomycetes</taxon>
        <taxon>Agaricomycetidae</taxon>
        <taxon>Agaricales</taxon>
        <taxon>Pluteineae</taxon>
        <taxon>Pluteaceae</taxon>
        <taxon>Pluteus</taxon>
    </lineage>
</organism>
<sequence>MTTSPSPSDSRSRTPPSPNGHLPRGKACMNCRRRKIKCDGEKPICGQCSRSRGLFDDCEYATGGKTRTQLLEESLVQLQRRIRELETANETHAASIFLHHPYSPESQLPALLPTYGRDDFASSAGSSASSSPAPMLPMSINMSEEPPFELVQHLVYIFQQSSSRAGWFLHPSRLQDVLMNDLPFGQSPRLCPSLLNGIYLWASRFTPAALSAPHSEQFFLNNALSHLHHDLTGSSPLKILQTIQAEVLLSFYYLDDGKFLEGSFHASAALSICYSSKLHLIRSSQLDCQQMLEEYKLGDLSIGISSATEEGERINAFWTVMRLNSYFLSYNQSPSPFNLPDSGVDTPWPLDITSYDTTRIPSESSETLKKFLEGSSVDGFSAEALYVKASTLVESATSLSSSFSQTRSPNDYQYHFATLDHVIEKFKNNLPLVDALHNDSASRGIILTTRFLSYLATIRLHFPLIDQLEDSRDKCLVAATAILRGGSLLPDPQSTQVDPIMPLVWYSACEVFQKNLASGHPQGRPFIIDMVQSLLNTIILYSPQSYLTQLYLSRAQQLFRGLTPA</sequence>
<keyword evidence="2" id="KW-1185">Reference proteome</keyword>